<dbReference type="Pfam" id="PF13449">
    <property type="entry name" value="Phytase-like"/>
    <property type="match status" value="1"/>
</dbReference>
<dbReference type="Proteomes" id="UP000320055">
    <property type="component" value="Unassembled WGS sequence"/>
</dbReference>
<dbReference type="InterPro" id="IPR027372">
    <property type="entry name" value="Phytase-like_dom"/>
</dbReference>
<dbReference type="PANTHER" id="PTHR37957:SF1">
    <property type="entry name" value="PHYTASE-LIKE DOMAIN-CONTAINING PROTEIN"/>
    <property type="match status" value="1"/>
</dbReference>
<evidence type="ECO:0000259" key="2">
    <source>
        <dbReference type="Pfam" id="PF13449"/>
    </source>
</evidence>
<keyword evidence="1" id="KW-0812">Transmembrane</keyword>
<gene>
    <name evidence="3" type="ORF">H1P_2120011</name>
</gene>
<keyword evidence="1" id="KW-0472">Membrane</keyword>
<organism evidence="3 4">
    <name type="scientific">Hyella patelloides LEGE 07179</name>
    <dbReference type="NCBI Taxonomy" id="945734"/>
    <lineage>
        <taxon>Bacteria</taxon>
        <taxon>Bacillati</taxon>
        <taxon>Cyanobacteriota</taxon>
        <taxon>Cyanophyceae</taxon>
        <taxon>Pleurocapsales</taxon>
        <taxon>Hyellaceae</taxon>
        <taxon>Hyella</taxon>
    </lineage>
</organism>
<feature type="transmembrane region" description="Helical" evidence="1">
    <location>
        <begin position="29"/>
        <end position="48"/>
    </location>
</feature>
<sequence>MINDRFLMISIMLTKLGDLGSAEALRDRFYSKIPLFFIFGVFFFFITACSPPPQVSAQERMFRNISLEFLDAYEIPKAQFQDTVVGGLSAITYDREQNCYYAISDDRSSKAPARFYTLKLDIKQSDNQKITIDNVKIDKVTFLTDETGQQYPAGTIDGEGIALSPRRTLFISSEGDPTNNVIPFIGEFSLETGQKILDVAIPQRYLAEAEKTKGIRENLAFESLTVNQTGLLKKDPFRLFTATESALNQDLSEAESARIRFLHYVINPIGNPILVAEHLYLLEPANTETISNGLTELLALEKEGYFLSLERTFGFTGAGAKIFQVVVGNATDTSTFDNLKEVSSVQSLRKNLVLDLQDLDIYLDNLEGMTVGSRLPDGTRSLIVMSDDNFNDEQVTQLLLFRLSS</sequence>
<dbReference type="PANTHER" id="PTHR37957">
    <property type="entry name" value="BLR7070 PROTEIN"/>
    <property type="match status" value="1"/>
</dbReference>
<accession>A0A563VQF1</accession>
<proteinExistence type="predicted"/>
<dbReference type="AlphaFoldDB" id="A0A563VQF1"/>
<name>A0A563VQF1_9CYAN</name>
<keyword evidence="4" id="KW-1185">Reference proteome</keyword>
<evidence type="ECO:0000313" key="4">
    <source>
        <dbReference type="Proteomes" id="UP000320055"/>
    </source>
</evidence>
<protein>
    <recommendedName>
        <fullName evidence="2">Phytase-like domain-containing protein</fullName>
    </recommendedName>
</protein>
<reference evidence="3 4" key="1">
    <citation type="submission" date="2019-01" db="EMBL/GenBank/DDBJ databases">
        <authorList>
            <person name="Brito A."/>
        </authorList>
    </citation>
    <scope>NUCLEOTIDE SEQUENCE [LARGE SCALE GENOMIC DNA]</scope>
    <source>
        <strain evidence="3">1</strain>
    </source>
</reference>
<keyword evidence="1" id="KW-1133">Transmembrane helix</keyword>
<evidence type="ECO:0000313" key="3">
    <source>
        <dbReference type="EMBL" id="VEP13698.1"/>
    </source>
</evidence>
<feature type="domain" description="Phytase-like" evidence="2">
    <location>
        <begin position="84"/>
        <end position="390"/>
    </location>
</feature>
<dbReference type="EMBL" id="CAACVJ010000127">
    <property type="protein sequence ID" value="VEP13698.1"/>
    <property type="molecule type" value="Genomic_DNA"/>
</dbReference>
<evidence type="ECO:0000256" key="1">
    <source>
        <dbReference type="SAM" id="Phobius"/>
    </source>
</evidence>